<dbReference type="Pfam" id="PF10005">
    <property type="entry name" value="Zn_ribbon_DZR_6"/>
    <property type="match status" value="1"/>
</dbReference>
<protein>
    <submittedName>
        <fullName evidence="2">Bll5268 protein</fullName>
    </submittedName>
</protein>
<evidence type="ECO:0000259" key="1">
    <source>
        <dbReference type="Pfam" id="PF10005"/>
    </source>
</evidence>
<organism evidence="2">
    <name type="scientific">uncultured Craurococcus sp</name>
    <dbReference type="NCBI Taxonomy" id="1135998"/>
    <lineage>
        <taxon>Bacteria</taxon>
        <taxon>Pseudomonadati</taxon>
        <taxon>Pseudomonadota</taxon>
        <taxon>Alphaproteobacteria</taxon>
        <taxon>Acetobacterales</taxon>
        <taxon>Acetobacteraceae</taxon>
        <taxon>Craurococcus</taxon>
        <taxon>environmental samples</taxon>
    </lineage>
</organism>
<dbReference type="InterPro" id="IPR011201">
    <property type="entry name" value="Zinc-ribbon_6_bact"/>
</dbReference>
<dbReference type="Pfam" id="PF15887">
    <property type="entry name" value="Peptidase_Mx"/>
    <property type="match status" value="1"/>
</dbReference>
<evidence type="ECO:0000313" key="2">
    <source>
        <dbReference type="EMBL" id="CAA9247103.1"/>
    </source>
</evidence>
<accession>A0A6J4IAN8</accession>
<sequence length="363" mass="40001">MKLFHCQACAQVLYFENVRCERCGHALGYLPGETELSALEPLGAAGEGTPLWRPLAGSGKTARLCSNAQYEACNWLVDADSAGGFCIACRHNRTVPDFADPANLLAWQRWQSALHRLVYTLCRLGLPLANRADDPERGLVFDVLADPPGAPKVLTGHDEGIVTLALSEADDAERERRRTAMGEPYRTLLGHVRHETGHHYWNLLVRDAGRLEECRAVFGDDSRDYGEALRAHYANGAPLDWQEAYVSAYATAHPWEDFAETWAHYLHIVDTLEMAAAFGLRIRPRLPQAEATAAAVLAATIDFDPYGPVTIEEMIEAWLPLTYAANSLNRCMGAPDLYPFVLSAPAIAKLGYIDRLVRGTNAA</sequence>
<name>A0A6J4IAN8_9PROT</name>
<reference evidence="2" key="1">
    <citation type="submission" date="2020-02" db="EMBL/GenBank/DDBJ databases">
        <authorList>
            <person name="Meier V. D."/>
        </authorList>
    </citation>
    <scope>NUCLEOTIDE SEQUENCE</scope>
    <source>
        <strain evidence="2">AVDCRST_MAG27</strain>
    </source>
</reference>
<proteinExistence type="predicted"/>
<dbReference type="AlphaFoldDB" id="A0A6J4IAN8"/>
<feature type="domain" description="Zinc-ribbon" evidence="1">
    <location>
        <begin position="3"/>
        <end position="99"/>
    </location>
</feature>
<gene>
    <name evidence="2" type="ORF">AVDCRST_MAG27-1820</name>
</gene>
<dbReference type="PIRSF" id="PIRSF012641">
    <property type="entry name" value="UCP012641"/>
    <property type="match status" value="1"/>
</dbReference>
<dbReference type="EMBL" id="CADCTD010000076">
    <property type="protein sequence ID" value="CAA9247103.1"/>
    <property type="molecule type" value="Genomic_DNA"/>
</dbReference>
<dbReference type="InterPro" id="IPR031321">
    <property type="entry name" value="UCP012641"/>
</dbReference>